<keyword evidence="7" id="KW-0675">Receptor</keyword>
<keyword evidence="3 10" id="KW-0732">Signal</keyword>
<evidence type="ECO:0000256" key="9">
    <source>
        <dbReference type="SAM" id="Phobius"/>
    </source>
</evidence>
<dbReference type="Pfam" id="PF09067">
    <property type="entry name" value="EpoR_lig-bind"/>
    <property type="match status" value="1"/>
</dbReference>
<dbReference type="GO" id="GO:0009897">
    <property type="term" value="C:external side of plasma membrane"/>
    <property type="evidence" value="ECO:0007669"/>
    <property type="project" value="TreeGrafter"/>
</dbReference>
<organism evidence="12 13">
    <name type="scientific">Hippocampus comes</name>
    <name type="common">Tiger tail seahorse</name>
    <dbReference type="NCBI Taxonomy" id="109280"/>
    <lineage>
        <taxon>Eukaryota</taxon>
        <taxon>Metazoa</taxon>
        <taxon>Chordata</taxon>
        <taxon>Craniata</taxon>
        <taxon>Vertebrata</taxon>
        <taxon>Euteleostomi</taxon>
        <taxon>Actinopterygii</taxon>
        <taxon>Neopterygii</taxon>
        <taxon>Teleostei</taxon>
        <taxon>Neoteleostei</taxon>
        <taxon>Acanthomorphata</taxon>
        <taxon>Syngnathiaria</taxon>
        <taxon>Syngnathiformes</taxon>
        <taxon>Syngnathoidei</taxon>
        <taxon>Syngnathidae</taxon>
        <taxon>Hippocampus</taxon>
    </lineage>
</organism>
<keyword evidence="5 9" id="KW-0472">Membrane</keyword>
<dbReference type="PANTHER" id="PTHR23037">
    <property type="entry name" value="CYTOKINE RECEPTOR"/>
    <property type="match status" value="1"/>
</dbReference>
<evidence type="ECO:0000256" key="8">
    <source>
        <dbReference type="ARBA" id="ARBA00023180"/>
    </source>
</evidence>
<dbReference type="GO" id="GO:0004896">
    <property type="term" value="F:cytokine receptor activity"/>
    <property type="evidence" value="ECO:0007669"/>
    <property type="project" value="TreeGrafter"/>
</dbReference>
<evidence type="ECO:0000313" key="13">
    <source>
        <dbReference type="Proteomes" id="UP000264820"/>
    </source>
</evidence>
<dbReference type="RefSeq" id="XP_019749075.1">
    <property type="nucleotide sequence ID" value="XM_019893516.1"/>
</dbReference>
<keyword evidence="4 9" id="KW-1133">Transmembrane helix</keyword>
<feature type="domain" description="Fibronectin type-III" evidence="11">
    <location>
        <begin position="139"/>
        <end position="237"/>
    </location>
</feature>
<proteinExistence type="predicted"/>
<evidence type="ECO:0000259" key="11">
    <source>
        <dbReference type="PROSITE" id="PS50853"/>
    </source>
</evidence>
<evidence type="ECO:0000256" key="7">
    <source>
        <dbReference type="ARBA" id="ARBA00023170"/>
    </source>
</evidence>
<keyword evidence="8" id="KW-0325">Glycoprotein</keyword>
<dbReference type="OMA" id="KVWPTIP"/>
<protein>
    <submittedName>
        <fullName evidence="12">Erythropoietin receptor</fullName>
    </submittedName>
</protein>
<dbReference type="RefSeq" id="XP_019749076.1">
    <property type="nucleotide sequence ID" value="XM_019893517.1"/>
</dbReference>
<evidence type="ECO:0000313" key="12">
    <source>
        <dbReference type="Ensembl" id="ENSHCOP00000016061.1"/>
    </source>
</evidence>
<dbReference type="GeneID" id="109530021"/>
<feature type="chain" id="PRO_5018568688" evidence="10">
    <location>
        <begin position="25"/>
        <end position="431"/>
    </location>
</feature>
<evidence type="ECO:0000256" key="6">
    <source>
        <dbReference type="ARBA" id="ARBA00023157"/>
    </source>
</evidence>
<dbReference type="Ensembl" id="ENSHCOT00000024136.1">
    <property type="protein sequence ID" value="ENSHCOP00000016061.1"/>
    <property type="gene ID" value="ENSHCOG00000019762.1"/>
</dbReference>
<dbReference type="InterPro" id="IPR015152">
    <property type="entry name" value="Growth/epo_recpt_lig-bind"/>
</dbReference>
<dbReference type="SUPFAM" id="SSF49265">
    <property type="entry name" value="Fibronectin type III"/>
    <property type="match status" value="2"/>
</dbReference>
<dbReference type="GeneTree" id="ENSGT00940000160315"/>
<reference evidence="12" key="2">
    <citation type="submission" date="2025-09" db="UniProtKB">
        <authorList>
            <consortium name="Ensembl"/>
        </authorList>
    </citation>
    <scope>IDENTIFICATION</scope>
</reference>
<evidence type="ECO:0000256" key="4">
    <source>
        <dbReference type="ARBA" id="ARBA00022989"/>
    </source>
</evidence>
<dbReference type="AlphaFoldDB" id="A0A3Q2YDS6"/>
<dbReference type="Proteomes" id="UP000264820">
    <property type="component" value="Unplaced"/>
</dbReference>
<feature type="signal peptide" evidence="10">
    <location>
        <begin position="1"/>
        <end position="24"/>
    </location>
</feature>
<dbReference type="PANTHER" id="PTHR23037:SF28">
    <property type="entry name" value="ERYTHROPOIETIN RECEPTOR"/>
    <property type="match status" value="1"/>
</dbReference>
<dbReference type="STRING" id="109280.ENSHCOP00000016061"/>
<keyword evidence="6" id="KW-1015">Disulfide bond</keyword>
<dbReference type="SMART" id="SM00060">
    <property type="entry name" value="FN3"/>
    <property type="match status" value="1"/>
</dbReference>
<evidence type="ECO:0000256" key="1">
    <source>
        <dbReference type="ARBA" id="ARBA00004479"/>
    </source>
</evidence>
<dbReference type="Gene3D" id="2.60.40.10">
    <property type="entry name" value="Immunoglobulins"/>
    <property type="match status" value="2"/>
</dbReference>
<dbReference type="InterPro" id="IPR036116">
    <property type="entry name" value="FN3_sf"/>
</dbReference>
<dbReference type="InterPro" id="IPR013783">
    <property type="entry name" value="Ig-like_fold"/>
</dbReference>
<name>A0A3Q2YDS6_HIPCM</name>
<reference evidence="12" key="1">
    <citation type="submission" date="2025-08" db="UniProtKB">
        <authorList>
            <consortium name="Ensembl"/>
        </authorList>
    </citation>
    <scope>IDENTIFICATION</scope>
</reference>
<dbReference type="CTD" id="2057"/>
<evidence type="ECO:0000256" key="3">
    <source>
        <dbReference type="ARBA" id="ARBA00022729"/>
    </source>
</evidence>
<keyword evidence="13" id="KW-1185">Reference proteome</keyword>
<dbReference type="PROSITE" id="PS50853">
    <property type="entry name" value="FN3"/>
    <property type="match status" value="1"/>
</dbReference>
<dbReference type="RefSeq" id="XP_019749077.1">
    <property type="nucleotide sequence ID" value="XM_019893518.1"/>
</dbReference>
<sequence length="431" mass="48649">MTCDHLRRLLALSSIACAMRAASGVPGAPDFQSKVSLVLEKEPETPKCFTDSKKDFTCFWEEDEERAGSADQYSFTYAYRKENSSKCPLTVHSQGAKKLFICHLNQASMFELMDIQIRREGRLIHNRSLLVELFFLLDPLANVSVSATGQQGQLNVSWIPPPLRHMDDSLMYEVSYAMAGSREVQVEVVRASSRMILRGLQPGTKYKVRVRVKLDGISYNGFWSMWSEPVFMETAPAEFNLLIVFLIFTMAFILMVLSFTVLVSNRRFLRRKIWPAIPTPDSKFQGLFTDHGGDFQEWLKHTNGGLWSSPASFYSEEYPTSLEVLSELSLDPPYPPPPLPPKMSGAPALRHADEDVDLALRKIPHNHWLMESLRVQNQRPLPCTQSSPLESQDTYVTLTGNNHGQVARTHGASLPIEALLALKKTMLSEVH</sequence>
<feature type="transmembrane region" description="Helical" evidence="9">
    <location>
        <begin position="239"/>
        <end position="263"/>
    </location>
</feature>
<comment type="subcellular location">
    <subcellularLocation>
        <location evidence="1">Membrane</location>
        <topology evidence="1">Single-pass type I membrane protein</topology>
    </subcellularLocation>
</comment>
<evidence type="ECO:0000256" key="5">
    <source>
        <dbReference type="ARBA" id="ARBA00023136"/>
    </source>
</evidence>
<dbReference type="InterPro" id="IPR003961">
    <property type="entry name" value="FN3_dom"/>
</dbReference>
<evidence type="ECO:0000256" key="2">
    <source>
        <dbReference type="ARBA" id="ARBA00022692"/>
    </source>
</evidence>
<accession>A0A3Q2YDS6</accession>
<evidence type="ECO:0000256" key="10">
    <source>
        <dbReference type="SAM" id="SignalP"/>
    </source>
</evidence>
<dbReference type="KEGG" id="hcq:109530021"/>
<keyword evidence="2 9" id="KW-0812">Transmembrane</keyword>
<dbReference type="CDD" id="cd00063">
    <property type="entry name" value="FN3"/>
    <property type="match status" value="1"/>
</dbReference>
<dbReference type="OrthoDB" id="9890439at2759"/>
<dbReference type="Pfam" id="PF00041">
    <property type="entry name" value="fn3"/>
    <property type="match status" value="1"/>
</dbReference>